<sequence>MPEGNYVTNKTVSKVEDELRADEEVQYLARGNKVEQSYRGSTEKLGYLRGRPWLVVTDQRVFLKIPKAMSSHVDSFEYDELAGADLGNSGMTGTRVKFRTVQGKDYSFRADKPEDTELEMMVEFMREQASGQRSTGAAPSGSHSADLHQTESCIECGQGVSEGVSRCPNCGFNPAAHNKWRAIHSVLAGFSFITIVGIPLAIWFYLKAKSHRKKVKGGVTG</sequence>
<keyword evidence="4" id="KW-1185">Reference proteome</keyword>
<comment type="caution">
    <text evidence="3">The sequence shown here is derived from an EMBL/GenBank/DDBJ whole genome shotgun (WGS) entry which is preliminary data.</text>
</comment>
<accession>A0A0M9AM69</accession>
<organism evidence="3 4">
    <name type="scientific">Haloarcula rubripromontorii</name>
    <dbReference type="NCBI Taxonomy" id="1705562"/>
    <lineage>
        <taxon>Archaea</taxon>
        <taxon>Methanobacteriati</taxon>
        <taxon>Methanobacteriota</taxon>
        <taxon>Stenosarchaea group</taxon>
        <taxon>Halobacteria</taxon>
        <taxon>Halobacteriales</taxon>
        <taxon>Haloarculaceae</taxon>
        <taxon>Haloarcula</taxon>
    </lineage>
</organism>
<dbReference type="AlphaFoldDB" id="A0A0M9AM69"/>
<keyword evidence="1" id="KW-0472">Membrane</keyword>
<dbReference type="Pfam" id="PF14470">
    <property type="entry name" value="bPH_3"/>
    <property type="match status" value="1"/>
</dbReference>
<dbReference type="Proteomes" id="UP000037729">
    <property type="component" value="Unassembled WGS sequence"/>
</dbReference>
<evidence type="ECO:0000313" key="4">
    <source>
        <dbReference type="Proteomes" id="UP000037729"/>
    </source>
</evidence>
<dbReference type="RefSeq" id="WP_053966633.1">
    <property type="nucleotide sequence ID" value="NZ_LIUF01000001.1"/>
</dbReference>
<dbReference type="PATRIC" id="fig|1705562.3.peg.1582"/>
<evidence type="ECO:0000259" key="2">
    <source>
        <dbReference type="Pfam" id="PF14470"/>
    </source>
</evidence>
<protein>
    <recommendedName>
        <fullName evidence="2">YokE-like PH domain-containing protein</fullName>
    </recommendedName>
</protein>
<evidence type="ECO:0000313" key="3">
    <source>
        <dbReference type="EMBL" id="KOX94867.1"/>
    </source>
</evidence>
<keyword evidence="1" id="KW-1133">Transmembrane helix</keyword>
<dbReference type="EMBL" id="LIUF01000001">
    <property type="protein sequence ID" value="KOX94867.1"/>
    <property type="molecule type" value="Genomic_DNA"/>
</dbReference>
<name>A0A0M9AM69_9EURY</name>
<dbReference type="InterPro" id="IPR039519">
    <property type="entry name" value="YokE-like_PH"/>
</dbReference>
<reference evidence="3 4" key="1">
    <citation type="submission" date="2015-08" db="EMBL/GenBank/DDBJ databases">
        <title>Genomes of Isolates from Cabo Rojo, PR.</title>
        <authorList>
            <person name="Sanchez-Nieves R.L."/>
            <person name="Montalvo-Rodriguez R."/>
        </authorList>
    </citation>
    <scope>NUCLEOTIDE SEQUENCE [LARGE SCALE GENOMIC DNA]</scope>
    <source>
        <strain evidence="3 4">SL3</strain>
    </source>
</reference>
<keyword evidence="1" id="KW-0812">Transmembrane</keyword>
<evidence type="ECO:0000256" key="1">
    <source>
        <dbReference type="SAM" id="Phobius"/>
    </source>
</evidence>
<gene>
    <name evidence="3" type="ORF">AMS69_03125</name>
</gene>
<dbReference type="STRING" id="1705562.AMS69_03125"/>
<feature type="transmembrane region" description="Helical" evidence="1">
    <location>
        <begin position="182"/>
        <end position="206"/>
    </location>
</feature>
<feature type="domain" description="YokE-like PH" evidence="2">
    <location>
        <begin position="19"/>
        <end position="126"/>
    </location>
</feature>
<dbReference type="OrthoDB" id="387180at2157"/>
<proteinExistence type="predicted"/>